<dbReference type="EC" id="1.3.1.72" evidence="2"/>
<dbReference type="InterPro" id="IPR006094">
    <property type="entry name" value="Oxid_FAD_bind_N"/>
</dbReference>
<evidence type="ECO:0000259" key="10">
    <source>
        <dbReference type="PROSITE" id="PS51387"/>
    </source>
</evidence>
<feature type="domain" description="FAD-binding PCMH-type" evidence="10">
    <location>
        <begin position="37"/>
        <end position="226"/>
    </location>
</feature>
<dbReference type="InterPro" id="IPR016166">
    <property type="entry name" value="FAD-bd_PCMH"/>
</dbReference>
<dbReference type="GO" id="GO:0050614">
    <property type="term" value="F:Delta24-sterol reductase activity"/>
    <property type="evidence" value="ECO:0007669"/>
    <property type="project" value="UniProtKB-EC"/>
</dbReference>
<dbReference type="InterPro" id="IPR036318">
    <property type="entry name" value="FAD-bd_PCMH-like_sf"/>
</dbReference>
<evidence type="ECO:0000313" key="11">
    <source>
        <dbReference type="EMBL" id="KAL3115776.1"/>
    </source>
</evidence>
<dbReference type="Proteomes" id="UP001620626">
    <property type="component" value="Unassembled WGS sequence"/>
</dbReference>
<comment type="catalytic activity">
    <reaction evidence="8">
        <text>5alpha-cholest-8-en-3beta-ol + NADP(+) = zymosterol + NADPH + H(+)</text>
        <dbReference type="Rhea" id="RHEA:36399"/>
        <dbReference type="ChEBI" id="CHEBI:15378"/>
        <dbReference type="ChEBI" id="CHEBI:16608"/>
        <dbReference type="ChEBI" id="CHEBI:18252"/>
        <dbReference type="ChEBI" id="CHEBI:57783"/>
        <dbReference type="ChEBI" id="CHEBI:58349"/>
        <dbReference type="EC" id="1.3.1.72"/>
    </reaction>
    <physiologicalReaction direction="right-to-left" evidence="8">
        <dbReference type="Rhea" id="RHEA:36401"/>
    </physiologicalReaction>
</comment>
<sequence length="522" mass="60021">MGFVCSLLNNTLDFLLLHFGWFYLLYVHLPLGFVRRKFCDFQNWISLSLWLGIRRHPRKVLAIQKKVKQWNKKKDRRKMCTEGTDNCQRMCFSRPYYKRKCAQLKMGILTDIIEINAPGGFARVEPGVTIAQLLDALLPLGHTLPVVPEIGLLTVGGLILGGGVGSGSARHGLFQHNCIAFEIVTSSGEVLIAEKDGENQSLFFGIPWSLGSLGFLVSATLRIVPCPPFVKLFYQPCLSQKELVGRLLEESVPKKGNDFVEAIQFGNGTSVLICAKFAQKLPRNDRRFLNKFGQWHKPFFYKHAQRISERDGTKIEYMPSGDYFRRHWRSLFWSIEQMVPLIGFFPLRLLVGWLLPPEIPLLTSQRSRRLFSPRQILQNFLVPLKALPKFTASLHQQFFIYPLWLCPVSLPAQPGLLRNRQGLSTVYVNVGVYGQFQSELSACNGMKSFEDQRERMRTVEGMVREVQGFQMLCADSHQTAAEFWDMFDATLYDWLRARYECKSAFLNVYEKICMDNREMVFK</sequence>
<comment type="subcellular location">
    <subcellularLocation>
        <location evidence="1">Membrane</location>
        <topology evidence="1">Single-pass membrane protein</topology>
    </subcellularLocation>
</comment>
<reference evidence="11 12" key="1">
    <citation type="submission" date="2024-10" db="EMBL/GenBank/DDBJ databases">
        <authorList>
            <person name="Kim D."/>
        </authorList>
    </citation>
    <scope>NUCLEOTIDE SEQUENCE [LARGE SCALE GENOMIC DNA]</scope>
    <source>
        <strain evidence="11">BH-2024</strain>
    </source>
</reference>
<dbReference type="InterPro" id="IPR040165">
    <property type="entry name" value="Diminuto-like"/>
</dbReference>
<evidence type="ECO:0000256" key="2">
    <source>
        <dbReference type="ARBA" id="ARBA00012405"/>
    </source>
</evidence>
<keyword evidence="3 9" id="KW-0812">Transmembrane</keyword>
<comment type="catalytic activity">
    <reaction evidence="7">
        <text>lanosterol + NADPH + H(+) = 24,25-dihydrolanosterol + NADP(+)</text>
        <dbReference type="Rhea" id="RHEA:33919"/>
        <dbReference type="ChEBI" id="CHEBI:15378"/>
        <dbReference type="ChEBI" id="CHEBI:16521"/>
        <dbReference type="ChEBI" id="CHEBI:28113"/>
        <dbReference type="ChEBI" id="CHEBI:57783"/>
        <dbReference type="ChEBI" id="CHEBI:58349"/>
    </reaction>
    <physiologicalReaction direction="left-to-right" evidence="7">
        <dbReference type="Rhea" id="RHEA:33920"/>
    </physiologicalReaction>
</comment>
<evidence type="ECO:0000256" key="4">
    <source>
        <dbReference type="ARBA" id="ARBA00022989"/>
    </source>
</evidence>
<dbReference type="SUPFAM" id="SSF56176">
    <property type="entry name" value="FAD-binding/transporter-associated domain-like"/>
    <property type="match status" value="1"/>
</dbReference>
<dbReference type="AlphaFoldDB" id="A0ABD2LKM5"/>
<dbReference type="InterPro" id="IPR016169">
    <property type="entry name" value="FAD-bd_PCMH_sub2"/>
</dbReference>
<dbReference type="GO" id="GO:0016020">
    <property type="term" value="C:membrane"/>
    <property type="evidence" value="ECO:0007669"/>
    <property type="project" value="UniProtKB-SubCell"/>
</dbReference>
<evidence type="ECO:0000256" key="8">
    <source>
        <dbReference type="ARBA" id="ARBA00052927"/>
    </source>
</evidence>
<evidence type="ECO:0000256" key="3">
    <source>
        <dbReference type="ARBA" id="ARBA00022692"/>
    </source>
</evidence>
<accession>A0ABD2LKM5</accession>
<keyword evidence="5" id="KW-0560">Oxidoreductase</keyword>
<dbReference type="PROSITE" id="PS51387">
    <property type="entry name" value="FAD_PCMH"/>
    <property type="match status" value="1"/>
</dbReference>
<comment type="caution">
    <text evidence="11">The sequence shown here is derived from an EMBL/GenBank/DDBJ whole genome shotgun (WGS) entry which is preliminary data.</text>
</comment>
<evidence type="ECO:0000256" key="7">
    <source>
        <dbReference type="ARBA" id="ARBA00051033"/>
    </source>
</evidence>
<evidence type="ECO:0000313" key="12">
    <source>
        <dbReference type="Proteomes" id="UP001620626"/>
    </source>
</evidence>
<keyword evidence="12" id="KW-1185">Reference proteome</keyword>
<dbReference type="PANTHER" id="PTHR10801">
    <property type="entry name" value="24-DEHYDROCHOLESTEROL REDUCTASE"/>
    <property type="match status" value="1"/>
</dbReference>
<feature type="transmembrane region" description="Helical" evidence="9">
    <location>
        <begin position="15"/>
        <end position="34"/>
    </location>
</feature>
<dbReference type="Pfam" id="PF01565">
    <property type="entry name" value="FAD_binding_4"/>
    <property type="match status" value="1"/>
</dbReference>
<gene>
    <name evidence="11" type="ORF">niasHT_007781</name>
</gene>
<dbReference type="PANTHER" id="PTHR10801:SF0">
    <property type="entry name" value="DELTA(24)-STEROL REDUCTASE"/>
    <property type="match status" value="1"/>
</dbReference>
<evidence type="ECO:0000256" key="6">
    <source>
        <dbReference type="ARBA" id="ARBA00023136"/>
    </source>
</evidence>
<evidence type="ECO:0000256" key="9">
    <source>
        <dbReference type="SAM" id="Phobius"/>
    </source>
</evidence>
<keyword evidence="4 9" id="KW-1133">Transmembrane helix</keyword>
<organism evidence="11 12">
    <name type="scientific">Heterodera trifolii</name>
    <dbReference type="NCBI Taxonomy" id="157864"/>
    <lineage>
        <taxon>Eukaryota</taxon>
        <taxon>Metazoa</taxon>
        <taxon>Ecdysozoa</taxon>
        <taxon>Nematoda</taxon>
        <taxon>Chromadorea</taxon>
        <taxon>Rhabditida</taxon>
        <taxon>Tylenchina</taxon>
        <taxon>Tylenchomorpha</taxon>
        <taxon>Tylenchoidea</taxon>
        <taxon>Heteroderidae</taxon>
        <taxon>Heteroderinae</taxon>
        <taxon>Heterodera</taxon>
    </lineage>
</organism>
<evidence type="ECO:0000256" key="5">
    <source>
        <dbReference type="ARBA" id="ARBA00023002"/>
    </source>
</evidence>
<dbReference type="EMBL" id="JBICBT010000363">
    <property type="protein sequence ID" value="KAL3115776.1"/>
    <property type="molecule type" value="Genomic_DNA"/>
</dbReference>
<dbReference type="Gene3D" id="3.30.465.10">
    <property type="match status" value="1"/>
</dbReference>
<protein>
    <recommendedName>
        <fullName evidence="2">Delta(24)-sterol reductase</fullName>
        <ecNumber evidence="2">1.3.1.72</ecNumber>
    </recommendedName>
</protein>
<keyword evidence="6 9" id="KW-0472">Membrane</keyword>
<proteinExistence type="predicted"/>
<name>A0ABD2LKM5_9BILA</name>
<evidence type="ECO:0000256" key="1">
    <source>
        <dbReference type="ARBA" id="ARBA00004167"/>
    </source>
</evidence>